<name>A0A939G4N0_9BACT</name>
<dbReference type="GO" id="GO:0004806">
    <property type="term" value="F:triacylglycerol lipase activity"/>
    <property type="evidence" value="ECO:0007669"/>
    <property type="project" value="TreeGrafter"/>
</dbReference>
<organism evidence="2 3">
    <name type="scientific">Fibrella aquatilis</name>
    <dbReference type="NCBI Taxonomy" id="2817059"/>
    <lineage>
        <taxon>Bacteria</taxon>
        <taxon>Pseudomonadati</taxon>
        <taxon>Bacteroidota</taxon>
        <taxon>Cytophagia</taxon>
        <taxon>Cytophagales</taxon>
        <taxon>Spirosomataceae</taxon>
        <taxon>Fibrella</taxon>
    </lineage>
</organism>
<dbReference type="Gene3D" id="3.40.50.1820">
    <property type="entry name" value="alpha/beta hydrolase"/>
    <property type="match status" value="1"/>
</dbReference>
<dbReference type="Pfam" id="PF00561">
    <property type="entry name" value="Abhydrolase_1"/>
    <property type="match status" value="1"/>
</dbReference>
<gene>
    <name evidence="2" type="ORF">J2I48_12475</name>
</gene>
<feature type="domain" description="AB hydrolase-1" evidence="1">
    <location>
        <begin position="12"/>
        <end position="129"/>
    </location>
</feature>
<reference evidence="2 3" key="1">
    <citation type="submission" date="2021-03" db="EMBL/GenBank/DDBJ databases">
        <title>Fibrella sp. HMF5036 genome sequencing and assembly.</title>
        <authorList>
            <person name="Kang H."/>
            <person name="Kim H."/>
            <person name="Bae S."/>
            <person name="Joh K."/>
        </authorList>
    </citation>
    <scope>NUCLEOTIDE SEQUENCE [LARGE SCALE GENOMIC DNA]</scope>
    <source>
        <strain evidence="2 3">HMF5036</strain>
    </source>
</reference>
<dbReference type="PANTHER" id="PTHR43433:SF5">
    <property type="entry name" value="AB HYDROLASE-1 DOMAIN-CONTAINING PROTEIN"/>
    <property type="match status" value="1"/>
</dbReference>
<accession>A0A939G4N0</accession>
<comment type="caution">
    <text evidence="2">The sequence shown here is derived from an EMBL/GenBank/DDBJ whole genome shotgun (WGS) entry which is preliminary data.</text>
</comment>
<protein>
    <submittedName>
        <fullName evidence="2">Alpha/beta fold hydrolase</fullName>
    </submittedName>
</protein>
<keyword evidence="2" id="KW-0378">Hydrolase</keyword>
<evidence type="ECO:0000313" key="2">
    <source>
        <dbReference type="EMBL" id="MBO0931816.1"/>
    </source>
</evidence>
<keyword evidence="3" id="KW-1185">Reference proteome</keyword>
<dbReference type="InterPro" id="IPR029058">
    <property type="entry name" value="AB_hydrolase_fold"/>
</dbReference>
<dbReference type="InterPro" id="IPR050471">
    <property type="entry name" value="AB_hydrolase"/>
</dbReference>
<dbReference type="SUPFAM" id="SSF53474">
    <property type="entry name" value="alpha/beta-Hydrolases"/>
    <property type="match status" value="1"/>
</dbReference>
<evidence type="ECO:0000313" key="3">
    <source>
        <dbReference type="Proteomes" id="UP000664795"/>
    </source>
</evidence>
<dbReference type="InterPro" id="IPR000073">
    <property type="entry name" value="AB_hydrolase_1"/>
</dbReference>
<dbReference type="AlphaFoldDB" id="A0A939G4N0"/>
<sequence length="151" mass="16523">MAYESQGAHQAPAILLIAGANMQLTAWPATFCRQLVRRGYRVVRFDNRDIGLSTKLDQAGLADWAAIGKALAERKTPPLPYTLDDMAADAVGLLDVLGIKKAHIVGASMGGMIAQRVAYNHPKHTLSLTNLIVDNARKENNRRRSTAIFTR</sequence>
<dbReference type="Proteomes" id="UP000664795">
    <property type="component" value="Unassembled WGS sequence"/>
</dbReference>
<evidence type="ECO:0000259" key="1">
    <source>
        <dbReference type="Pfam" id="PF00561"/>
    </source>
</evidence>
<dbReference type="GO" id="GO:0046503">
    <property type="term" value="P:glycerolipid catabolic process"/>
    <property type="evidence" value="ECO:0007669"/>
    <property type="project" value="TreeGrafter"/>
</dbReference>
<dbReference type="PANTHER" id="PTHR43433">
    <property type="entry name" value="HYDROLASE, ALPHA/BETA FOLD FAMILY PROTEIN"/>
    <property type="match status" value="1"/>
</dbReference>
<dbReference type="EMBL" id="JAFMYU010000008">
    <property type="protein sequence ID" value="MBO0931816.1"/>
    <property type="molecule type" value="Genomic_DNA"/>
</dbReference>
<proteinExistence type="predicted"/>